<evidence type="ECO:0000256" key="7">
    <source>
        <dbReference type="ARBA" id="ARBA00022801"/>
    </source>
</evidence>
<dbReference type="PANTHER" id="PTHR30622">
    <property type="entry name" value="UNDECAPRENYL-DIPHOSPHATASE"/>
    <property type="match status" value="1"/>
</dbReference>
<evidence type="ECO:0000256" key="6">
    <source>
        <dbReference type="ARBA" id="ARBA00022692"/>
    </source>
</evidence>
<comment type="catalytic activity">
    <reaction evidence="13 14">
        <text>di-trans,octa-cis-undecaprenyl diphosphate + H2O = di-trans,octa-cis-undecaprenyl phosphate + phosphate + H(+)</text>
        <dbReference type="Rhea" id="RHEA:28094"/>
        <dbReference type="ChEBI" id="CHEBI:15377"/>
        <dbReference type="ChEBI" id="CHEBI:15378"/>
        <dbReference type="ChEBI" id="CHEBI:43474"/>
        <dbReference type="ChEBI" id="CHEBI:58405"/>
        <dbReference type="ChEBI" id="CHEBI:60392"/>
        <dbReference type="EC" id="3.6.1.27"/>
    </reaction>
</comment>
<dbReference type="GO" id="GO:0071555">
    <property type="term" value="P:cell wall organization"/>
    <property type="evidence" value="ECO:0007669"/>
    <property type="project" value="UniProtKB-KW"/>
</dbReference>
<dbReference type="HAMAP" id="MF_01006">
    <property type="entry name" value="Undec_diphosphatase"/>
    <property type="match status" value="1"/>
</dbReference>
<dbReference type="Pfam" id="PF02673">
    <property type="entry name" value="BacA"/>
    <property type="match status" value="1"/>
</dbReference>
<evidence type="ECO:0000256" key="2">
    <source>
        <dbReference type="ARBA" id="ARBA00010621"/>
    </source>
</evidence>
<sequence length="264" mass="28341">MSTIDALILGIIQGLTEFLPVSSSGHIELGKALLDIHIKENLLVSIVLHAATALSTIIVYRKDILDLLKDIFTFQWNESTAFALKIIISMLPVGIAGVFFKDQIESFFEGRVMLVGSMLLITGVLLLLTTFLEKKQGKEVGFGQSLIIGLAQAIAILPGISRSGATISTSLMIGVSREKAARFSFLMVLPPIIGATLLQVKDYMETPVASGQVSSFILAIGFIAAFITGLLACTLMIRLVKQGKLAYFAVYCFIVGVSAIIASL</sequence>
<feature type="transmembrane region" description="Helical" evidence="14">
    <location>
        <begin position="245"/>
        <end position="263"/>
    </location>
</feature>
<comment type="caution">
    <text evidence="15">The sequence shown here is derived from an EMBL/GenBank/DDBJ whole genome shotgun (WGS) entry which is preliminary data.</text>
</comment>
<name>A0AAW9S5B6_9BACT</name>
<comment type="function">
    <text evidence="14">Catalyzes the dephosphorylation of undecaprenyl diphosphate (UPP). Confers resistance to bacitracin.</text>
</comment>
<evidence type="ECO:0000256" key="4">
    <source>
        <dbReference type="ARBA" id="ARBA00021581"/>
    </source>
</evidence>
<dbReference type="GO" id="GO:0009252">
    <property type="term" value="P:peptidoglycan biosynthetic process"/>
    <property type="evidence" value="ECO:0007669"/>
    <property type="project" value="UniProtKB-KW"/>
</dbReference>
<keyword evidence="8 14" id="KW-1133">Transmembrane helix</keyword>
<dbReference type="GO" id="GO:0050380">
    <property type="term" value="F:undecaprenyl-diphosphatase activity"/>
    <property type="evidence" value="ECO:0007669"/>
    <property type="project" value="UniProtKB-UniRule"/>
</dbReference>
<keyword evidence="16" id="KW-1185">Reference proteome</keyword>
<evidence type="ECO:0000256" key="14">
    <source>
        <dbReference type="HAMAP-Rule" id="MF_01006"/>
    </source>
</evidence>
<evidence type="ECO:0000256" key="10">
    <source>
        <dbReference type="ARBA" id="ARBA00023251"/>
    </source>
</evidence>
<evidence type="ECO:0000256" key="1">
    <source>
        <dbReference type="ARBA" id="ARBA00004651"/>
    </source>
</evidence>
<keyword evidence="7 14" id="KW-0378">Hydrolase</keyword>
<feature type="transmembrane region" description="Helical" evidence="14">
    <location>
        <begin position="80"/>
        <end position="100"/>
    </location>
</feature>
<dbReference type="InterPro" id="IPR003824">
    <property type="entry name" value="UppP"/>
</dbReference>
<keyword evidence="6 14" id="KW-0812">Transmembrane</keyword>
<evidence type="ECO:0000256" key="9">
    <source>
        <dbReference type="ARBA" id="ARBA00023136"/>
    </source>
</evidence>
<gene>
    <name evidence="14" type="primary">uppP</name>
    <name evidence="15" type="ORF">AAG747_26105</name>
</gene>
<proteinExistence type="inferred from homology"/>
<keyword evidence="5 14" id="KW-1003">Cell membrane</keyword>
<keyword evidence="14" id="KW-0573">Peptidoglycan synthesis</keyword>
<evidence type="ECO:0000256" key="12">
    <source>
        <dbReference type="ARBA" id="ARBA00032932"/>
    </source>
</evidence>
<feature type="transmembrane region" description="Helical" evidence="14">
    <location>
        <begin position="180"/>
        <end position="200"/>
    </location>
</feature>
<comment type="similarity">
    <text evidence="2 14">Belongs to the UppP family.</text>
</comment>
<feature type="transmembrane region" description="Helical" evidence="14">
    <location>
        <begin position="112"/>
        <end position="130"/>
    </location>
</feature>
<evidence type="ECO:0000256" key="3">
    <source>
        <dbReference type="ARBA" id="ARBA00012374"/>
    </source>
</evidence>
<comment type="miscellaneous">
    <text evidence="14">Bacitracin is thought to be involved in the inhibition of peptidoglycan synthesis by sequestering undecaprenyl diphosphate, thereby reducing the pool of lipid carrier available.</text>
</comment>
<evidence type="ECO:0000256" key="11">
    <source>
        <dbReference type="ARBA" id="ARBA00032707"/>
    </source>
</evidence>
<dbReference type="PANTHER" id="PTHR30622:SF2">
    <property type="entry name" value="UNDECAPRENYL-DIPHOSPHATASE"/>
    <property type="match status" value="1"/>
</dbReference>
<accession>A0AAW9S5B6</accession>
<comment type="subcellular location">
    <subcellularLocation>
        <location evidence="1 14">Cell membrane</location>
        <topology evidence="1 14">Multi-pass membrane protein</topology>
    </subcellularLocation>
</comment>
<keyword evidence="14" id="KW-0133">Cell shape</keyword>
<evidence type="ECO:0000313" key="16">
    <source>
        <dbReference type="Proteomes" id="UP001403385"/>
    </source>
</evidence>
<keyword evidence="10 14" id="KW-0046">Antibiotic resistance</keyword>
<evidence type="ECO:0000256" key="13">
    <source>
        <dbReference type="ARBA" id="ARBA00047594"/>
    </source>
</evidence>
<feature type="transmembrane region" description="Helical" evidence="14">
    <location>
        <begin position="142"/>
        <end position="160"/>
    </location>
</feature>
<feature type="transmembrane region" description="Helical" evidence="14">
    <location>
        <begin position="41"/>
        <end position="60"/>
    </location>
</feature>
<dbReference type="EMBL" id="JBDKWZ010000022">
    <property type="protein sequence ID" value="MEN7551417.1"/>
    <property type="molecule type" value="Genomic_DNA"/>
</dbReference>
<dbReference type="Proteomes" id="UP001403385">
    <property type="component" value="Unassembled WGS sequence"/>
</dbReference>
<protein>
    <recommendedName>
        <fullName evidence="4 14">Undecaprenyl-diphosphatase</fullName>
        <ecNumber evidence="3 14">3.6.1.27</ecNumber>
    </recommendedName>
    <alternativeName>
        <fullName evidence="12 14">Bacitracin resistance protein</fullName>
    </alternativeName>
    <alternativeName>
        <fullName evidence="11 14">Undecaprenyl pyrophosphate phosphatase</fullName>
    </alternativeName>
</protein>
<dbReference type="GO" id="GO:0005886">
    <property type="term" value="C:plasma membrane"/>
    <property type="evidence" value="ECO:0007669"/>
    <property type="project" value="UniProtKB-SubCell"/>
</dbReference>
<feature type="transmembrane region" description="Helical" evidence="14">
    <location>
        <begin position="212"/>
        <end position="233"/>
    </location>
</feature>
<dbReference type="AlphaFoldDB" id="A0AAW9S5B6"/>
<dbReference type="GO" id="GO:0008360">
    <property type="term" value="P:regulation of cell shape"/>
    <property type="evidence" value="ECO:0007669"/>
    <property type="project" value="UniProtKB-KW"/>
</dbReference>
<evidence type="ECO:0000313" key="15">
    <source>
        <dbReference type="EMBL" id="MEN7551417.1"/>
    </source>
</evidence>
<evidence type="ECO:0000256" key="5">
    <source>
        <dbReference type="ARBA" id="ARBA00022475"/>
    </source>
</evidence>
<reference evidence="15 16" key="1">
    <citation type="submission" date="2024-04" db="EMBL/GenBank/DDBJ databases">
        <title>Novel genus in family Flammeovirgaceae.</title>
        <authorList>
            <person name="Nguyen T.H."/>
            <person name="Vuong T.Q."/>
            <person name="Le H."/>
            <person name="Kim S.-G."/>
        </authorList>
    </citation>
    <scope>NUCLEOTIDE SEQUENCE [LARGE SCALE GENOMIC DNA]</scope>
    <source>
        <strain evidence="15 16">JCM 23209</strain>
    </source>
</reference>
<dbReference type="RefSeq" id="WP_346824198.1">
    <property type="nucleotide sequence ID" value="NZ_JBDKWZ010000022.1"/>
</dbReference>
<organism evidence="15 16">
    <name type="scientific">Rapidithrix thailandica</name>
    <dbReference type="NCBI Taxonomy" id="413964"/>
    <lineage>
        <taxon>Bacteria</taxon>
        <taxon>Pseudomonadati</taxon>
        <taxon>Bacteroidota</taxon>
        <taxon>Cytophagia</taxon>
        <taxon>Cytophagales</taxon>
        <taxon>Flammeovirgaceae</taxon>
        <taxon>Rapidithrix</taxon>
    </lineage>
</organism>
<dbReference type="GO" id="GO:0046677">
    <property type="term" value="P:response to antibiotic"/>
    <property type="evidence" value="ECO:0007669"/>
    <property type="project" value="UniProtKB-UniRule"/>
</dbReference>
<keyword evidence="9 14" id="KW-0472">Membrane</keyword>
<evidence type="ECO:0000256" key="8">
    <source>
        <dbReference type="ARBA" id="ARBA00022989"/>
    </source>
</evidence>
<dbReference type="EC" id="3.6.1.27" evidence="3 14"/>
<keyword evidence="14" id="KW-0961">Cell wall biogenesis/degradation</keyword>